<evidence type="ECO:0000313" key="2">
    <source>
        <dbReference type="Proteomes" id="UP001434883"/>
    </source>
</evidence>
<comment type="caution">
    <text evidence="1">The sequence shown here is derived from an EMBL/GenBank/DDBJ whole genome shotgun (WGS) entry which is preliminary data.</text>
</comment>
<dbReference type="EMBL" id="JAHRIN010036945">
    <property type="protein sequence ID" value="MEQ2204628.1"/>
    <property type="molecule type" value="Genomic_DNA"/>
</dbReference>
<gene>
    <name evidence="1" type="ORF">XENOCAPTIV_016066</name>
</gene>
<name>A0ABV0RAM3_9TELE</name>
<reference evidence="1 2" key="1">
    <citation type="submission" date="2021-06" db="EMBL/GenBank/DDBJ databases">
        <authorList>
            <person name="Palmer J.M."/>
        </authorList>
    </citation>
    <scope>NUCLEOTIDE SEQUENCE [LARGE SCALE GENOMIC DNA]</scope>
    <source>
        <strain evidence="1 2">XC_2019</strain>
        <tissue evidence="1">Muscle</tissue>
    </source>
</reference>
<evidence type="ECO:0000313" key="1">
    <source>
        <dbReference type="EMBL" id="MEQ2204628.1"/>
    </source>
</evidence>
<organism evidence="1 2">
    <name type="scientific">Xenoophorus captivus</name>
    <dbReference type="NCBI Taxonomy" id="1517983"/>
    <lineage>
        <taxon>Eukaryota</taxon>
        <taxon>Metazoa</taxon>
        <taxon>Chordata</taxon>
        <taxon>Craniata</taxon>
        <taxon>Vertebrata</taxon>
        <taxon>Euteleostomi</taxon>
        <taxon>Actinopterygii</taxon>
        <taxon>Neopterygii</taxon>
        <taxon>Teleostei</taxon>
        <taxon>Neoteleostei</taxon>
        <taxon>Acanthomorphata</taxon>
        <taxon>Ovalentaria</taxon>
        <taxon>Atherinomorphae</taxon>
        <taxon>Cyprinodontiformes</taxon>
        <taxon>Goodeidae</taxon>
        <taxon>Xenoophorus</taxon>
    </lineage>
</organism>
<protein>
    <submittedName>
        <fullName evidence="1">Uncharacterized protein</fullName>
    </submittedName>
</protein>
<proteinExistence type="predicted"/>
<accession>A0ABV0RAM3</accession>
<keyword evidence="2" id="KW-1185">Reference proteome</keyword>
<dbReference type="Proteomes" id="UP001434883">
    <property type="component" value="Unassembled WGS sequence"/>
</dbReference>
<feature type="non-terminal residue" evidence="1">
    <location>
        <position position="1"/>
    </location>
</feature>
<sequence>TNQTHAIYSNVLFLYDKNNASFLLPVRLPFSCSYPLNTNTSLDVAVRPVLE</sequence>